<protein>
    <submittedName>
        <fullName evidence="1">Type IX secretion system membrane protein PorP/SprF</fullName>
    </submittedName>
</protein>
<dbReference type="NCBIfam" id="TIGR03519">
    <property type="entry name" value="T9SS_PorP_fam"/>
    <property type="match status" value="1"/>
</dbReference>
<evidence type="ECO:0000313" key="1">
    <source>
        <dbReference type="EMBL" id="THU33457.1"/>
    </source>
</evidence>
<dbReference type="EMBL" id="STFF01000009">
    <property type="protein sequence ID" value="THU33457.1"/>
    <property type="molecule type" value="Genomic_DNA"/>
</dbReference>
<dbReference type="InterPro" id="IPR019861">
    <property type="entry name" value="PorP/SprF_Bacteroidetes"/>
</dbReference>
<name>A0A4S8HEP1_9BACT</name>
<dbReference type="Proteomes" id="UP000306918">
    <property type="component" value="Unassembled WGS sequence"/>
</dbReference>
<proteinExistence type="predicted"/>
<gene>
    <name evidence="1" type="ORF">FAM09_25240</name>
</gene>
<evidence type="ECO:0000313" key="2">
    <source>
        <dbReference type="Proteomes" id="UP000306918"/>
    </source>
</evidence>
<comment type="caution">
    <text evidence="1">The sequence shown here is derived from an EMBL/GenBank/DDBJ whole genome shotgun (WGS) entry which is preliminary data.</text>
</comment>
<dbReference type="Pfam" id="PF11751">
    <property type="entry name" value="PorP_SprF"/>
    <property type="match status" value="1"/>
</dbReference>
<sequence length="346" mass="38224">MITGCSYKRFLAGFICSLFLLNAKGQDIHFSQFFEAPLLRNPSLAGIYTGDYRIQGVYRDQWNSITNAYRTGSLNAEYKMPVGVGNDFITTGIQALFDKAGTVGLTTTHVLPALNYHKSLSNEKTMYLSLGFMGGLIRKSIDITKITTDNQYNGGGYDGSLPTGETMLTPNYTTWDASVGMSFNTTFGPDQGNSLFIGGAYHHLNRPKNSFYRNRSIELNAKYVASVGVKWSLDDFSAFTLQADHSVQGNYTETIGGALYSYKLGNDMDNPLYTVSGGLFLRWKDALVPVLKIEWANLAAALSYDVNVSQLKTASMGQGGFELSISYIGFLHRDNSSEYKMLCPKF</sequence>
<dbReference type="OrthoDB" id="1186563at2"/>
<dbReference type="AlphaFoldDB" id="A0A4S8HEP1"/>
<dbReference type="RefSeq" id="WP_136579945.1">
    <property type="nucleotide sequence ID" value="NZ_STFF01000009.1"/>
</dbReference>
<organism evidence="1 2">
    <name type="scientific">Niastella caeni</name>
    <dbReference type="NCBI Taxonomy" id="2569763"/>
    <lineage>
        <taxon>Bacteria</taxon>
        <taxon>Pseudomonadati</taxon>
        <taxon>Bacteroidota</taxon>
        <taxon>Chitinophagia</taxon>
        <taxon>Chitinophagales</taxon>
        <taxon>Chitinophagaceae</taxon>
        <taxon>Niastella</taxon>
    </lineage>
</organism>
<keyword evidence="2" id="KW-1185">Reference proteome</keyword>
<accession>A0A4S8HEP1</accession>
<reference evidence="1 2" key="1">
    <citation type="submission" date="2019-04" db="EMBL/GenBank/DDBJ databases">
        <title>Niastella caeni sp. nov., isolated from activated sludge.</title>
        <authorList>
            <person name="Sheng M."/>
        </authorList>
    </citation>
    <scope>NUCLEOTIDE SEQUENCE [LARGE SCALE GENOMIC DNA]</scope>
    <source>
        <strain evidence="1 2">HX-2-15</strain>
    </source>
</reference>